<keyword evidence="2" id="KW-1185">Reference proteome</keyword>
<reference evidence="1" key="1">
    <citation type="journal article" date="2020" name="Stud. Mycol.">
        <title>101 Dothideomycetes genomes: a test case for predicting lifestyles and emergence of pathogens.</title>
        <authorList>
            <person name="Haridas S."/>
            <person name="Albert R."/>
            <person name="Binder M."/>
            <person name="Bloem J."/>
            <person name="Labutti K."/>
            <person name="Salamov A."/>
            <person name="Andreopoulos B."/>
            <person name="Baker S."/>
            <person name="Barry K."/>
            <person name="Bills G."/>
            <person name="Bluhm B."/>
            <person name="Cannon C."/>
            <person name="Castanera R."/>
            <person name="Culley D."/>
            <person name="Daum C."/>
            <person name="Ezra D."/>
            <person name="Gonzalez J."/>
            <person name="Henrissat B."/>
            <person name="Kuo A."/>
            <person name="Liang C."/>
            <person name="Lipzen A."/>
            <person name="Lutzoni F."/>
            <person name="Magnuson J."/>
            <person name="Mondo S."/>
            <person name="Nolan M."/>
            <person name="Ohm R."/>
            <person name="Pangilinan J."/>
            <person name="Park H.-J."/>
            <person name="Ramirez L."/>
            <person name="Alfaro M."/>
            <person name="Sun H."/>
            <person name="Tritt A."/>
            <person name="Yoshinaga Y."/>
            <person name="Zwiers L.-H."/>
            <person name="Turgeon B."/>
            <person name="Goodwin S."/>
            <person name="Spatafora J."/>
            <person name="Crous P."/>
            <person name="Grigoriev I."/>
        </authorList>
    </citation>
    <scope>NUCLEOTIDE SEQUENCE</scope>
    <source>
        <strain evidence="1">CBS 110217</strain>
    </source>
</reference>
<protein>
    <submittedName>
        <fullName evidence="1">Uncharacterized protein</fullName>
    </submittedName>
</protein>
<dbReference type="Proteomes" id="UP000799777">
    <property type="component" value="Unassembled WGS sequence"/>
</dbReference>
<evidence type="ECO:0000313" key="2">
    <source>
        <dbReference type="Proteomes" id="UP000799777"/>
    </source>
</evidence>
<proteinExistence type="predicted"/>
<dbReference type="EMBL" id="ML978243">
    <property type="protein sequence ID" value="KAF2026436.1"/>
    <property type="molecule type" value="Genomic_DNA"/>
</dbReference>
<evidence type="ECO:0000313" key="1">
    <source>
        <dbReference type="EMBL" id="KAF2026436.1"/>
    </source>
</evidence>
<dbReference type="OrthoDB" id="3790043at2759"/>
<sequence>MRVLNFSTPQKSRYRPVITTFLLLLCIPIFFYHLVPSFTHATDDFMASITTRIRGQKTSRGEFCTKKIGDAQCCNLYLDASPCIDECRKQHVDRVSYILTKEYDQCADRCLATYNSVCQRADNGKSLEGTKKGS</sequence>
<accession>A0A9P4H4C2</accession>
<comment type="caution">
    <text evidence="1">The sequence shown here is derived from an EMBL/GenBank/DDBJ whole genome shotgun (WGS) entry which is preliminary data.</text>
</comment>
<name>A0A9P4H4C2_9PLEO</name>
<dbReference type="AlphaFoldDB" id="A0A9P4H4C2"/>
<gene>
    <name evidence="1" type="ORF">EK21DRAFT_74216</name>
</gene>
<organism evidence="1 2">
    <name type="scientific">Setomelanomma holmii</name>
    <dbReference type="NCBI Taxonomy" id="210430"/>
    <lineage>
        <taxon>Eukaryota</taxon>
        <taxon>Fungi</taxon>
        <taxon>Dikarya</taxon>
        <taxon>Ascomycota</taxon>
        <taxon>Pezizomycotina</taxon>
        <taxon>Dothideomycetes</taxon>
        <taxon>Pleosporomycetidae</taxon>
        <taxon>Pleosporales</taxon>
        <taxon>Pleosporineae</taxon>
        <taxon>Phaeosphaeriaceae</taxon>
        <taxon>Setomelanomma</taxon>
    </lineage>
</organism>